<evidence type="ECO:0000313" key="1">
    <source>
        <dbReference type="EMBL" id="KAF7823935.1"/>
    </source>
</evidence>
<accession>A0A834TLB5</accession>
<proteinExistence type="predicted"/>
<protein>
    <submittedName>
        <fullName evidence="1">Uncharacterized protein</fullName>
    </submittedName>
</protein>
<dbReference type="AlphaFoldDB" id="A0A834TLB5"/>
<name>A0A834TLB5_9FABA</name>
<organism evidence="1 2">
    <name type="scientific">Senna tora</name>
    <dbReference type="NCBI Taxonomy" id="362788"/>
    <lineage>
        <taxon>Eukaryota</taxon>
        <taxon>Viridiplantae</taxon>
        <taxon>Streptophyta</taxon>
        <taxon>Embryophyta</taxon>
        <taxon>Tracheophyta</taxon>
        <taxon>Spermatophyta</taxon>
        <taxon>Magnoliopsida</taxon>
        <taxon>eudicotyledons</taxon>
        <taxon>Gunneridae</taxon>
        <taxon>Pentapetalae</taxon>
        <taxon>rosids</taxon>
        <taxon>fabids</taxon>
        <taxon>Fabales</taxon>
        <taxon>Fabaceae</taxon>
        <taxon>Caesalpinioideae</taxon>
        <taxon>Cassia clade</taxon>
        <taxon>Senna</taxon>
    </lineage>
</organism>
<gene>
    <name evidence="1" type="ORF">G2W53_022079</name>
</gene>
<evidence type="ECO:0000313" key="2">
    <source>
        <dbReference type="Proteomes" id="UP000634136"/>
    </source>
</evidence>
<dbReference type="EMBL" id="JAAIUW010000007">
    <property type="protein sequence ID" value="KAF7823935.1"/>
    <property type="molecule type" value="Genomic_DNA"/>
</dbReference>
<dbReference type="Proteomes" id="UP000634136">
    <property type="component" value="Unassembled WGS sequence"/>
</dbReference>
<keyword evidence="2" id="KW-1185">Reference proteome</keyword>
<sequence length="91" mass="10445">MITYICTHIEVNQGLMKPRSQPILSTRAFSSFEEFRSSEGSSLLLIKKPFEYLNIPKEFGLSSCFSSDWSLLNQIKAIKVWISFPPQLPFV</sequence>
<comment type="caution">
    <text evidence="1">The sequence shown here is derived from an EMBL/GenBank/DDBJ whole genome shotgun (WGS) entry which is preliminary data.</text>
</comment>
<reference evidence="1" key="1">
    <citation type="submission" date="2020-09" db="EMBL/GenBank/DDBJ databases">
        <title>Genome-Enabled Discovery of Anthraquinone Biosynthesis in Senna tora.</title>
        <authorList>
            <person name="Kang S.-H."/>
            <person name="Pandey R.P."/>
            <person name="Lee C.-M."/>
            <person name="Sim J.-S."/>
            <person name="Jeong J.-T."/>
            <person name="Choi B.-S."/>
            <person name="Jung M."/>
            <person name="Ginzburg D."/>
            <person name="Zhao K."/>
            <person name="Won S.Y."/>
            <person name="Oh T.-J."/>
            <person name="Yu Y."/>
            <person name="Kim N.-H."/>
            <person name="Lee O.R."/>
            <person name="Lee T.-H."/>
            <person name="Bashyal P."/>
            <person name="Kim T.-S."/>
            <person name="Lee W.-H."/>
            <person name="Kawkins C."/>
            <person name="Kim C.-K."/>
            <person name="Kim J.S."/>
            <person name="Ahn B.O."/>
            <person name="Rhee S.Y."/>
            <person name="Sohng J.K."/>
        </authorList>
    </citation>
    <scope>NUCLEOTIDE SEQUENCE</scope>
    <source>
        <tissue evidence="1">Leaf</tissue>
    </source>
</reference>